<feature type="domain" description="Alpha/beta hydrolase fold-3" evidence="2">
    <location>
        <begin position="69"/>
        <end position="130"/>
    </location>
</feature>
<organism evidence="3 4">
    <name type="scientific">Auritidibacter ignavus</name>
    <dbReference type="NCBI Taxonomy" id="678932"/>
    <lineage>
        <taxon>Bacteria</taxon>
        <taxon>Bacillati</taxon>
        <taxon>Actinomycetota</taxon>
        <taxon>Actinomycetes</taxon>
        <taxon>Micrococcales</taxon>
        <taxon>Micrococcaceae</taxon>
        <taxon>Auritidibacter</taxon>
    </lineage>
</organism>
<dbReference type="SUPFAM" id="SSF53474">
    <property type="entry name" value="alpha/beta-Hydrolases"/>
    <property type="match status" value="1"/>
</dbReference>
<evidence type="ECO:0000256" key="1">
    <source>
        <dbReference type="ARBA" id="ARBA00022801"/>
    </source>
</evidence>
<keyword evidence="4" id="KW-1185">Reference proteome</keyword>
<proteinExistence type="predicted"/>
<dbReference type="AlphaFoldDB" id="A0AAJ6AGK6"/>
<keyword evidence="1 3" id="KW-0378">Hydrolase</keyword>
<accession>A0AAJ6AGK6</accession>
<dbReference type="RefSeq" id="WP_110098090.1">
    <property type="nucleotide sequence ID" value="NZ_CP122561.1"/>
</dbReference>
<dbReference type="InterPro" id="IPR029058">
    <property type="entry name" value="AB_hydrolase_fold"/>
</dbReference>
<dbReference type="InterPro" id="IPR013094">
    <property type="entry name" value="AB_hydrolase_3"/>
</dbReference>
<evidence type="ECO:0000259" key="2">
    <source>
        <dbReference type="Pfam" id="PF07859"/>
    </source>
</evidence>
<protein>
    <submittedName>
        <fullName evidence="3">Alpha/beta hydrolase fold domain-containing protein</fullName>
    </submittedName>
</protein>
<dbReference type="GO" id="GO:0016787">
    <property type="term" value="F:hydrolase activity"/>
    <property type="evidence" value="ECO:0007669"/>
    <property type="project" value="UniProtKB-KW"/>
</dbReference>
<evidence type="ECO:0000313" key="3">
    <source>
        <dbReference type="EMBL" id="WGH92930.1"/>
    </source>
</evidence>
<dbReference type="PANTHER" id="PTHR48081">
    <property type="entry name" value="AB HYDROLASE SUPERFAMILY PROTEIN C4A8.06C"/>
    <property type="match status" value="1"/>
</dbReference>
<name>A0AAJ6AGK6_9MICC</name>
<dbReference type="Proteomes" id="UP001224674">
    <property type="component" value="Chromosome"/>
</dbReference>
<dbReference type="Pfam" id="PF07859">
    <property type="entry name" value="Abhydrolase_3"/>
    <property type="match status" value="1"/>
</dbReference>
<dbReference type="EMBL" id="CP122566">
    <property type="protein sequence ID" value="WGH92930.1"/>
    <property type="molecule type" value="Genomic_DNA"/>
</dbReference>
<sequence length="169" mass="18394">MLGPFREGRAQPFHLLAIPELRETYEKNCAAVGFDQVPVASVDEFQVNGITARYYEPRTDASAASPVALFAHGGGWVMGSLDTHDGLRRQLAVRTGYPVIAVDYRRAPEHKFPAAFNDVVTVCEWVREAGALPFDPVASSPKASPWSMTQWTGLSPTTSATPTSHLIHG</sequence>
<reference evidence="3 4" key="1">
    <citation type="submission" date="2023-03" db="EMBL/GenBank/DDBJ databases">
        <title>Complete genome sequences of several Auritidibacter ignavus strains isolated from ear infections.</title>
        <authorList>
            <person name="Baehr T."/>
            <person name="Baumhoegger A.M."/>
        </authorList>
    </citation>
    <scope>NUCLEOTIDE SEQUENCE [LARGE SCALE GENOMIC DNA]</scope>
    <source>
        <strain evidence="3 4">BABAE-6</strain>
    </source>
</reference>
<evidence type="ECO:0000313" key="4">
    <source>
        <dbReference type="Proteomes" id="UP001224674"/>
    </source>
</evidence>
<gene>
    <name evidence="3" type="ORF">QDX21_11635</name>
</gene>
<dbReference type="Gene3D" id="3.40.50.1820">
    <property type="entry name" value="alpha/beta hydrolase"/>
    <property type="match status" value="1"/>
</dbReference>
<dbReference type="InterPro" id="IPR050300">
    <property type="entry name" value="GDXG_lipolytic_enzyme"/>
</dbReference>
<dbReference type="PANTHER" id="PTHR48081:SF8">
    <property type="entry name" value="ALPHA_BETA HYDROLASE FOLD-3 DOMAIN-CONTAINING PROTEIN-RELATED"/>
    <property type="match status" value="1"/>
</dbReference>